<dbReference type="InParanoid" id="A0A2G5CZB6"/>
<keyword evidence="3" id="KW-1185">Reference proteome</keyword>
<proteinExistence type="predicted"/>
<reference evidence="2 3" key="1">
    <citation type="submission" date="2017-09" db="EMBL/GenBank/DDBJ databases">
        <title>WGS assembly of Aquilegia coerulea Goldsmith.</title>
        <authorList>
            <person name="Hodges S."/>
            <person name="Kramer E."/>
            <person name="Nordborg M."/>
            <person name="Tomkins J."/>
            <person name="Borevitz J."/>
            <person name="Derieg N."/>
            <person name="Yan J."/>
            <person name="Mihaltcheva S."/>
            <person name="Hayes R.D."/>
            <person name="Rokhsar D."/>
        </authorList>
    </citation>
    <scope>NUCLEOTIDE SEQUENCE [LARGE SCALE GENOMIC DNA]</scope>
    <source>
        <strain evidence="3">cv. Goldsmith</strain>
    </source>
</reference>
<feature type="region of interest" description="Disordered" evidence="1">
    <location>
        <begin position="84"/>
        <end position="110"/>
    </location>
</feature>
<dbReference type="AlphaFoldDB" id="A0A2G5CZB6"/>
<feature type="compositionally biased region" description="Acidic residues" evidence="1">
    <location>
        <begin position="92"/>
        <end position="103"/>
    </location>
</feature>
<protein>
    <submittedName>
        <fullName evidence="2">Uncharacterized protein</fullName>
    </submittedName>
</protein>
<dbReference type="Proteomes" id="UP000230069">
    <property type="component" value="Unassembled WGS sequence"/>
</dbReference>
<gene>
    <name evidence="2" type="ORF">AQUCO_03300057v1</name>
</gene>
<evidence type="ECO:0000256" key="1">
    <source>
        <dbReference type="SAM" id="MobiDB-lite"/>
    </source>
</evidence>
<organism evidence="2 3">
    <name type="scientific">Aquilegia coerulea</name>
    <name type="common">Rocky mountain columbine</name>
    <dbReference type="NCBI Taxonomy" id="218851"/>
    <lineage>
        <taxon>Eukaryota</taxon>
        <taxon>Viridiplantae</taxon>
        <taxon>Streptophyta</taxon>
        <taxon>Embryophyta</taxon>
        <taxon>Tracheophyta</taxon>
        <taxon>Spermatophyta</taxon>
        <taxon>Magnoliopsida</taxon>
        <taxon>Ranunculales</taxon>
        <taxon>Ranunculaceae</taxon>
        <taxon>Thalictroideae</taxon>
        <taxon>Aquilegia</taxon>
    </lineage>
</organism>
<name>A0A2G5CZB6_AQUCA</name>
<dbReference type="EMBL" id="KZ305050">
    <property type="protein sequence ID" value="PIA36594.1"/>
    <property type="molecule type" value="Genomic_DNA"/>
</dbReference>
<dbReference type="OrthoDB" id="1935601at2759"/>
<evidence type="ECO:0000313" key="3">
    <source>
        <dbReference type="Proteomes" id="UP000230069"/>
    </source>
</evidence>
<accession>A0A2G5CZB6</accession>
<dbReference type="STRING" id="218851.A0A2G5CZB6"/>
<sequence length="110" mass="12670">MELDLEGVKKMSKAYSTAKEQAINEAGKTVDIQNIKHIAENKMPFEDEIEKVVEDWNTQKEVFHQQTGFNQHSSEIGNEVVCYQPDGFDQSDPNEEESDDFEKELELMLT</sequence>
<evidence type="ECO:0000313" key="2">
    <source>
        <dbReference type="EMBL" id="PIA36594.1"/>
    </source>
</evidence>